<organism evidence="1 2">
    <name type="scientific">Brachybacterium equifaecis</name>
    <dbReference type="NCBI Taxonomy" id="2910770"/>
    <lineage>
        <taxon>Bacteria</taxon>
        <taxon>Bacillati</taxon>
        <taxon>Actinomycetota</taxon>
        <taxon>Actinomycetes</taxon>
        <taxon>Micrococcales</taxon>
        <taxon>Dermabacteraceae</taxon>
        <taxon>Brachybacterium</taxon>
    </lineage>
</organism>
<proteinExistence type="predicted"/>
<dbReference type="Proteomes" id="UP001203761">
    <property type="component" value="Unassembled WGS sequence"/>
</dbReference>
<accession>A0ABT0QZL0</accession>
<protein>
    <submittedName>
        <fullName evidence="1">Uncharacterized protein</fullName>
    </submittedName>
</protein>
<dbReference type="EMBL" id="JAKNCJ010000002">
    <property type="protein sequence ID" value="MCL6423090.1"/>
    <property type="molecule type" value="Genomic_DNA"/>
</dbReference>
<comment type="caution">
    <text evidence="1">The sequence shown here is derived from an EMBL/GenBank/DDBJ whole genome shotgun (WGS) entry which is preliminary data.</text>
</comment>
<reference evidence="1" key="1">
    <citation type="submission" date="2022-02" db="EMBL/GenBank/DDBJ databases">
        <authorList>
            <person name="Lee M."/>
            <person name="Kim S.-J."/>
            <person name="Jung M.-Y."/>
        </authorList>
    </citation>
    <scope>NUCLEOTIDE SEQUENCE</scope>
    <source>
        <strain evidence="1">JHP9</strain>
    </source>
</reference>
<dbReference type="RefSeq" id="WP_249737183.1">
    <property type="nucleotide sequence ID" value="NZ_JAKNCJ010000002.1"/>
</dbReference>
<evidence type="ECO:0000313" key="1">
    <source>
        <dbReference type="EMBL" id="MCL6423090.1"/>
    </source>
</evidence>
<evidence type="ECO:0000313" key="2">
    <source>
        <dbReference type="Proteomes" id="UP001203761"/>
    </source>
</evidence>
<gene>
    <name evidence="1" type="ORF">Bequi_06775</name>
</gene>
<sequence>MRYLHICDPNIALREAAASTMLAAAPELRLGVSSSDWLAFHDWGYGSDLVVLRADFCDMWPALLKVRALRRLDCVVALILPGDATSAARKRMLDAGAAALISESDGLEAALTTLRNVAADPPPLPRICEVEPILSDRVLQVACLYASTQSPSAQDLARMFATSVTTVRTQLQTARRILQESGWEASTRAERSAALRGCGLMIGESGLVG</sequence>
<keyword evidence="2" id="KW-1185">Reference proteome</keyword>
<name>A0ABT0QZL0_9MICO</name>